<keyword evidence="2" id="KW-0689">Ribosomal protein</keyword>
<evidence type="ECO:0000259" key="5">
    <source>
        <dbReference type="Pfam" id="PF14374"/>
    </source>
</evidence>
<dbReference type="Gene3D" id="3.40.1370.10">
    <property type="match status" value="1"/>
</dbReference>
<evidence type="ECO:0000256" key="1">
    <source>
        <dbReference type="ARBA" id="ARBA00010528"/>
    </source>
</evidence>
<feature type="compositionally biased region" description="Basic and acidic residues" evidence="4">
    <location>
        <begin position="143"/>
        <end position="164"/>
    </location>
</feature>
<evidence type="ECO:0000256" key="4">
    <source>
        <dbReference type="SAM" id="MobiDB-lite"/>
    </source>
</evidence>
<evidence type="ECO:0000256" key="2">
    <source>
        <dbReference type="ARBA" id="ARBA00022980"/>
    </source>
</evidence>
<dbReference type="GO" id="GO:0005840">
    <property type="term" value="C:ribosome"/>
    <property type="evidence" value="ECO:0007669"/>
    <property type="project" value="UniProtKB-KW"/>
</dbReference>
<dbReference type="GO" id="GO:1990904">
    <property type="term" value="C:ribonucleoprotein complex"/>
    <property type="evidence" value="ECO:0007669"/>
    <property type="project" value="UniProtKB-KW"/>
</dbReference>
<organism evidence="6 7">
    <name type="scientific">Oryctolagus cuniculus</name>
    <name type="common">Rabbit</name>
    <dbReference type="NCBI Taxonomy" id="9986"/>
    <lineage>
        <taxon>Eukaryota</taxon>
        <taxon>Metazoa</taxon>
        <taxon>Chordata</taxon>
        <taxon>Craniata</taxon>
        <taxon>Vertebrata</taxon>
        <taxon>Euteleostomi</taxon>
        <taxon>Mammalia</taxon>
        <taxon>Eutheria</taxon>
        <taxon>Euarchontoglires</taxon>
        <taxon>Glires</taxon>
        <taxon>Lagomorpha</taxon>
        <taxon>Leporidae</taxon>
        <taxon>Oryctolagus</taxon>
    </lineage>
</organism>
<keyword evidence="3" id="KW-0687">Ribonucleoprotein</keyword>
<name>A0A5F9C6F8_RABIT</name>
<reference evidence="6" key="3">
    <citation type="submission" date="2025-09" db="UniProtKB">
        <authorList>
            <consortium name="Ensembl"/>
        </authorList>
    </citation>
    <scope>IDENTIFICATION</scope>
    <source>
        <strain evidence="6">Thorbecke</strain>
    </source>
</reference>
<dbReference type="GO" id="GO:0003735">
    <property type="term" value="F:structural constituent of ribosome"/>
    <property type="evidence" value="ECO:0007669"/>
    <property type="project" value="InterPro"/>
</dbReference>
<dbReference type="InterPro" id="IPR045240">
    <property type="entry name" value="Ribosomal_uL4_euk/arch"/>
</dbReference>
<dbReference type="Proteomes" id="UP000001811">
    <property type="component" value="Chromosome 20"/>
</dbReference>
<dbReference type="EMBL" id="AAGW02049084">
    <property type="status" value="NOT_ANNOTATED_CDS"/>
    <property type="molecule type" value="Genomic_DNA"/>
</dbReference>
<reference evidence="6" key="2">
    <citation type="submission" date="2025-08" db="UniProtKB">
        <authorList>
            <consortium name="Ensembl"/>
        </authorList>
    </citation>
    <scope>IDENTIFICATION</scope>
    <source>
        <strain evidence="6">Thorbecke</strain>
    </source>
</reference>
<proteinExistence type="inferred from homology"/>
<protein>
    <recommendedName>
        <fullName evidence="5">Large ribosomal subunit protein uL4 C-terminal domain-containing protein</fullName>
    </recommendedName>
</protein>
<comment type="similarity">
    <text evidence="1">Belongs to the universal ribosomal protein uL4 family.</text>
</comment>
<accession>A0A5F9C6F8</accession>
<feature type="region of interest" description="Disordered" evidence="4">
    <location>
        <begin position="32"/>
        <end position="58"/>
    </location>
</feature>
<dbReference type="PANTHER" id="PTHR19431">
    <property type="entry name" value="60S RIBOSOMAL PROTEIN L4"/>
    <property type="match status" value="1"/>
</dbReference>
<dbReference type="InterPro" id="IPR023574">
    <property type="entry name" value="Ribosomal_uL4_dom_sf"/>
</dbReference>
<feature type="region of interest" description="Disordered" evidence="4">
    <location>
        <begin position="93"/>
        <end position="164"/>
    </location>
</feature>
<dbReference type="InterPro" id="IPR025755">
    <property type="entry name" value="Ribos_uL4_C_dom"/>
</dbReference>
<sequence>MTEWEGAELSGSRPGWIMQVCDKMSYPHQEGVRLSLDEGWQGQNEKPPEDPAQGPLRGHVGRFCIWTESAFRKLDKMLNTDLSRILKSPEIQRALRAPRKKIHRRPEPQAPRGEGGCGTSSQIRPEGGASQEEACGGEEGEEAQGRGHEAKEEARGGEEGHCRQEASCRQEGCRQEGRPGRQEACCLTWQLVYPGPLILNKSL</sequence>
<dbReference type="Ensembl" id="ENSOCUT00000057205.1">
    <property type="protein sequence ID" value="ENSOCUP00000029417.1"/>
    <property type="gene ID" value="ENSOCUG00000034842.1"/>
</dbReference>
<keyword evidence="7" id="KW-1185">Reference proteome</keyword>
<dbReference type="Pfam" id="PF14374">
    <property type="entry name" value="Ribos_L4_asso_C"/>
    <property type="match status" value="1"/>
</dbReference>
<reference evidence="6 7" key="1">
    <citation type="journal article" date="2011" name="Nature">
        <title>A high-resolution map of human evolutionary constraint using 29 mammals.</title>
        <authorList>
            <person name="Lindblad-Toh K."/>
            <person name="Garber M."/>
            <person name="Zuk O."/>
            <person name="Lin M.F."/>
            <person name="Parker B.J."/>
            <person name="Washietl S."/>
            <person name="Kheradpour P."/>
            <person name="Ernst J."/>
            <person name="Jordan G."/>
            <person name="Mauceli E."/>
            <person name="Ward L.D."/>
            <person name="Lowe C.B."/>
            <person name="Holloway A.K."/>
            <person name="Clamp M."/>
            <person name="Gnerre S."/>
            <person name="Alfoldi J."/>
            <person name="Beal K."/>
            <person name="Chang J."/>
            <person name="Clawson H."/>
            <person name="Cuff J."/>
            <person name="Di Palma F."/>
            <person name="Fitzgerald S."/>
            <person name="Flicek P."/>
            <person name="Guttman M."/>
            <person name="Hubisz M.J."/>
            <person name="Jaffe D.B."/>
            <person name="Jungreis I."/>
            <person name="Kent W.J."/>
            <person name="Kostka D."/>
            <person name="Lara M."/>
            <person name="Martins A.L."/>
            <person name="Massingham T."/>
            <person name="Moltke I."/>
            <person name="Raney B.J."/>
            <person name="Rasmussen M.D."/>
            <person name="Robinson J."/>
            <person name="Stark A."/>
            <person name="Vilella A.J."/>
            <person name="Wen J."/>
            <person name="Xie X."/>
            <person name="Zody M.C."/>
            <person name="Baldwin J."/>
            <person name="Bloom T."/>
            <person name="Chin C.W."/>
            <person name="Heiman D."/>
            <person name="Nicol R."/>
            <person name="Nusbaum C."/>
            <person name="Young S."/>
            <person name="Wilkinson J."/>
            <person name="Worley K.C."/>
            <person name="Kovar C.L."/>
            <person name="Muzny D.M."/>
            <person name="Gibbs R.A."/>
            <person name="Cree A."/>
            <person name="Dihn H.H."/>
            <person name="Fowler G."/>
            <person name="Jhangiani S."/>
            <person name="Joshi V."/>
            <person name="Lee S."/>
            <person name="Lewis L.R."/>
            <person name="Nazareth L.V."/>
            <person name="Okwuonu G."/>
            <person name="Santibanez J."/>
            <person name="Warren W.C."/>
            <person name="Mardis E.R."/>
            <person name="Weinstock G.M."/>
            <person name="Wilson R.K."/>
            <person name="Delehaunty K."/>
            <person name="Dooling D."/>
            <person name="Fronik C."/>
            <person name="Fulton L."/>
            <person name="Fulton B."/>
            <person name="Graves T."/>
            <person name="Minx P."/>
            <person name="Sodergren E."/>
            <person name="Birney E."/>
            <person name="Margulies E.H."/>
            <person name="Herrero J."/>
            <person name="Green E.D."/>
            <person name="Haussler D."/>
            <person name="Siepel A."/>
            <person name="Goldman N."/>
            <person name="Pollard K.S."/>
            <person name="Pedersen J.S."/>
            <person name="Lander E.S."/>
            <person name="Kellis M."/>
        </authorList>
    </citation>
    <scope>NUCLEOTIDE SEQUENCE [LARGE SCALE GENOMIC DNA]</scope>
    <source>
        <strain evidence="6 7">Thorbecke inbred</strain>
    </source>
</reference>
<feature type="domain" description="Large ribosomal subunit protein uL4 C-terminal" evidence="5">
    <location>
        <begin position="76"/>
        <end position="105"/>
    </location>
</feature>
<dbReference type="Bgee" id="ENSOCUG00000034842">
    <property type="expression patterns" value="Expressed in autopod skin and 13 other cell types or tissues"/>
</dbReference>
<dbReference type="GeneTree" id="ENSGT00390000018145"/>
<evidence type="ECO:0000256" key="3">
    <source>
        <dbReference type="ARBA" id="ARBA00023274"/>
    </source>
</evidence>
<dbReference type="AlphaFoldDB" id="A0A5F9C6F8"/>
<dbReference type="GO" id="GO:0006412">
    <property type="term" value="P:translation"/>
    <property type="evidence" value="ECO:0007669"/>
    <property type="project" value="InterPro"/>
</dbReference>
<evidence type="ECO:0000313" key="6">
    <source>
        <dbReference type="Ensembl" id="ENSOCUP00000029417.1"/>
    </source>
</evidence>
<evidence type="ECO:0000313" key="7">
    <source>
        <dbReference type="Proteomes" id="UP000001811"/>
    </source>
</evidence>